<name>A0A367X9I5_9PROT</name>
<comment type="caution">
    <text evidence="2">The sequence shown here is derived from an EMBL/GenBank/DDBJ whole genome shotgun (WGS) entry which is preliminary data.</text>
</comment>
<evidence type="ECO:0000313" key="3">
    <source>
        <dbReference type="Proteomes" id="UP000252517"/>
    </source>
</evidence>
<organism evidence="2 3">
    <name type="scientific">Thalassospira profundimaris</name>
    <dbReference type="NCBI Taxonomy" id="502049"/>
    <lineage>
        <taxon>Bacteria</taxon>
        <taxon>Pseudomonadati</taxon>
        <taxon>Pseudomonadota</taxon>
        <taxon>Alphaproteobacteria</taxon>
        <taxon>Rhodospirillales</taxon>
        <taxon>Thalassospiraceae</taxon>
        <taxon>Thalassospira</taxon>
    </lineage>
</organism>
<evidence type="ECO:0000256" key="1">
    <source>
        <dbReference type="SAM" id="MobiDB-lite"/>
    </source>
</evidence>
<feature type="region of interest" description="Disordered" evidence="1">
    <location>
        <begin position="79"/>
        <end position="125"/>
    </location>
</feature>
<proteinExistence type="predicted"/>
<evidence type="ECO:0000313" key="2">
    <source>
        <dbReference type="EMBL" id="RCK50326.1"/>
    </source>
</evidence>
<dbReference type="AlphaFoldDB" id="A0A367X9I5"/>
<dbReference type="EMBL" id="JPWH01000008">
    <property type="protein sequence ID" value="RCK50326.1"/>
    <property type="molecule type" value="Genomic_DNA"/>
</dbReference>
<reference evidence="2 3" key="1">
    <citation type="submission" date="2014-07" db="EMBL/GenBank/DDBJ databases">
        <title>Draft genome sequence of Thalassospira profundimaris S25-3-2.</title>
        <authorList>
            <person name="Lai Q."/>
            <person name="Shao Z."/>
        </authorList>
    </citation>
    <scope>NUCLEOTIDE SEQUENCE [LARGE SCALE GENOMIC DNA]</scope>
    <source>
        <strain evidence="2 3">S25-3-2</strain>
    </source>
</reference>
<dbReference type="Proteomes" id="UP000252517">
    <property type="component" value="Unassembled WGS sequence"/>
</dbReference>
<feature type="compositionally biased region" description="Polar residues" evidence="1">
    <location>
        <begin position="88"/>
        <end position="101"/>
    </location>
</feature>
<gene>
    <name evidence="2" type="ORF">TH25_12060</name>
</gene>
<protein>
    <submittedName>
        <fullName evidence="2">Uncharacterized protein</fullName>
    </submittedName>
</protein>
<feature type="compositionally biased region" description="Polar residues" evidence="1">
    <location>
        <begin position="9"/>
        <end position="27"/>
    </location>
</feature>
<accession>A0A367X9I5</accession>
<feature type="region of interest" description="Disordered" evidence="1">
    <location>
        <begin position="1"/>
        <end position="27"/>
    </location>
</feature>
<sequence length="125" mass="13606">MRTTPGMEQKNNIPAPQQNAGLSPAQQTELDEARIALGILDRMANRCLTEADAAACTTFQVNWPNLSRQLRQSLSVISGTDFSDPVVPQTTNDFSQPSSPVENVPRRTPSSEPSMEKEIPLTPGN</sequence>